<feature type="domain" description="PDZ" evidence="8">
    <location>
        <begin position="271"/>
        <end position="349"/>
    </location>
</feature>
<dbReference type="FunFam" id="2.30.42.10:FF:000075">
    <property type="entry name" value="Tight junction protein ZO-2 isoform 2"/>
    <property type="match status" value="1"/>
</dbReference>
<comment type="function">
    <text evidence="1">Plays a role in tight junctions and adherens junctions. Acts as a positive regulator of RANKL-induced osteoclast differentiation, potentially via mediating downstream transcriptional activity.</text>
</comment>
<dbReference type="InterPro" id="IPR008145">
    <property type="entry name" value="GK/Ca_channel_bsu"/>
</dbReference>
<evidence type="ECO:0000256" key="6">
    <source>
        <dbReference type="SAM" id="MobiDB-lite"/>
    </source>
</evidence>
<organism evidence="9">
    <name type="scientific">Castor canadensis</name>
    <name type="common">American beaver</name>
    <dbReference type="NCBI Taxonomy" id="51338"/>
    <lineage>
        <taxon>Eukaryota</taxon>
        <taxon>Metazoa</taxon>
        <taxon>Chordata</taxon>
        <taxon>Craniata</taxon>
        <taxon>Vertebrata</taxon>
        <taxon>Euteleostomi</taxon>
        <taxon>Mammalia</taxon>
        <taxon>Eutheria</taxon>
        <taxon>Euarchontoglires</taxon>
        <taxon>Glires</taxon>
        <taxon>Rodentia</taxon>
        <taxon>Castorimorpha</taxon>
        <taxon>Castoridae</taxon>
        <taxon>Castor</taxon>
    </lineage>
</organism>
<dbReference type="GO" id="GO:0005923">
    <property type="term" value="C:bicellular tight junction"/>
    <property type="evidence" value="ECO:0007669"/>
    <property type="project" value="InterPro"/>
</dbReference>
<evidence type="ECO:0000256" key="5">
    <source>
        <dbReference type="ARBA" id="ARBA00081577"/>
    </source>
</evidence>
<dbReference type="GO" id="GO:0150105">
    <property type="term" value="P:protein localization to cell-cell junction"/>
    <property type="evidence" value="ECO:0007669"/>
    <property type="project" value="TreeGrafter"/>
</dbReference>
<dbReference type="InterPro" id="IPR005419">
    <property type="entry name" value="ZO-2"/>
</dbReference>
<dbReference type="PRINTS" id="PR01599">
    <property type="entry name" value="ZONOCCLUDNS2"/>
</dbReference>
<evidence type="ECO:0000259" key="7">
    <source>
        <dbReference type="PROSITE" id="PS50052"/>
    </source>
</evidence>
<evidence type="ECO:0000256" key="4">
    <source>
        <dbReference type="ARBA" id="ARBA00077376"/>
    </source>
</evidence>
<dbReference type="SUPFAM" id="SSF52540">
    <property type="entry name" value="P-loop containing nucleoside triphosphate hydrolases"/>
    <property type="match status" value="1"/>
</dbReference>
<dbReference type="PROSITE" id="PS50106">
    <property type="entry name" value="PDZ"/>
    <property type="match status" value="2"/>
</dbReference>
<feature type="domain" description="PDZ" evidence="8">
    <location>
        <begin position="10"/>
        <end position="97"/>
    </location>
</feature>
<dbReference type="FunFam" id="3.40.50.300:FF:000110">
    <property type="entry name" value="tight junction protein ZO-1 isoform X1"/>
    <property type="match status" value="1"/>
</dbReference>
<dbReference type="GO" id="GO:0045216">
    <property type="term" value="P:cell-cell junction organization"/>
    <property type="evidence" value="ECO:0007669"/>
    <property type="project" value="TreeGrafter"/>
</dbReference>
<dbReference type="FunFam" id="2.30.42.10:FF:000009">
    <property type="entry name" value="Putative tight junction protein ZO-1"/>
    <property type="match status" value="1"/>
</dbReference>
<feature type="region of interest" description="Disordered" evidence="6">
    <location>
        <begin position="704"/>
        <end position="809"/>
    </location>
</feature>
<feature type="compositionally biased region" description="Basic and acidic residues" evidence="6">
    <location>
        <begin position="737"/>
        <end position="750"/>
    </location>
</feature>
<dbReference type="PROSITE" id="PS50052">
    <property type="entry name" value="GUANYLATE_KINASE_2"/>
    <property type="match status" value="1"/>
</dbReference>
<dbReference type="GO" id="GO:0005886">
    <property type="term" value="C:plasma membrane"/>
    <property type="evidence" value="ECO:0007669"/>
    <property type="project" value="TreeGrafter"/>
</dbReference>
<dbReference type="Gene3D" id="2.30.42.10">
    <property type="match status" value="2"/>
</dbReference>
<evidence type="ECO:0000256" key="1">
    <source>
        <dbReference type="ARBA" id="ARBA00053250"/>
    </source>
</evidence>
<evidence type="ECO:0000256" key="3">
    <source>
        <dbReference type="ARBA" id="ARBA00075184"/>
    </source>
</evidence>
<feature type="domain" description="Guanylate kinase-like" evidence="7">
    <location>
        <begin position="471"/>
        <end position="657"/>
    </location>
</feature>
<dbReference type="GO" id="GO:1905605">
    <property type="term" value="P:positive regulation of blood-brain barrier permeability"/>
    <property type="evidence" value="ECO:0007669"/>
    <property type="project" value="TreeGrafter"/>
</dbReference>
<dbReference type="GO" id="GO:0050839">
    <property type="term" value="F:cell adhesion molecule binding"/>
    <property type="evidence" value="ECO:0007669"/>
    <property type="project" value="TreeGrafter"/>
</dbReference>
<gene>
    <name evidence="9" type="primary">Tjp2</name>
</gene>
<feature type="region of interest" description="Disordered" evidence="6">
    <location>
        <begin position="371"/>
        <end position="426"/>
    </location>
</feature>
<dbReference type="InterPro" id="IPR027417">
    <property type="entry name" value="P-loop_NTPase"/>
</dbReference>
<dbReference type="SUPFAM" id="SSF50156">
    <property type="entry name" value="PDZ domain-like"/>
    <property type="match status" value="2"/>
</dbReference>
<feature type="compositionally biased region" description="Basic and acidic residues" evidence="6">
    <location>
        <begin position="379"/>
        <end position="410"/>
    </location>
</feature>
<evidence type="ECO:0000313" key="9">
    <source>
        <dbReference type="Ensembl" id="ENSCCNP00000010355.1"/>
    </source>
</evidence>
<dbReference type="AlphaFoldDB" id="A0A8C0WF55"/>
<dbReference type="GO" id="GO:0098609">
    <property type="term" value="P:cell-cell adhesion"/>
    <property type="evidence" value="ECO:0007669"/>
    <property type="project" value="TreeGrafter"/>
</dbReference>
<dbReference type="Pfam" id="PF00625">
    <property type="entry name" value="Guanylate_kin"/>
    <property type="match status" value="1"/>
</dbReference>
<sequence>MEELVWEQYTVTLQKDSKRGFGIAVSGGRDNPHFENGETSIVISDVLPGGPADGLLQENDRVVMVNGTPMEDVLHSFAVQQLRKSGKVAAIVVKRPRKVQVAPLQGSPPLSQDDRAFEVMDEFDGRSYRSGYSERSRPSSREGLSRSWEDSPERGRPQQRPRSGEQDRSRDRSRGRSLERGLDHDYGHAQERSRGRSLERDLDRGHSIDRDYEHAYHQAYEQAYSPPGEYHRRAQPEARYDSARSRSREHLRSRSPSPEPRARPDPDRPIGVLLTKSKANEEYGLRLGSQIFIKEMTRTGLATKDGNLHEGDIILKINGTVTENMSLTDARKLIEKSRGKLQLVVLRDSKQTLINIPSLNDSDSEIEDISEIESNRSFSPEERRQQYSDYDYHSSNEKLKERPSSREDAPSRLSKMGATPTPFKSTGDIAALVVTENSKEPRYQEEPPGEIVQNAQRDNSGDRADFWRMRGQRSGVKKNLRKSREDLTAAVSVSTKFPAYERVLLREAGFKRPVVLFGPIADIAMDKLANELPDLFQMAKTEPKDAGSEKTSGVVRLNTVRQIIEQDKHALLDVTPKAVDLLNYTQWFPIVIFFNPDSRQGVKTMRQRLNPASNKSSRKLFDQANKLKKTCAHLFTATINLSSANDGWFGSLKDTVEHQQGEAVWVSEGKMEGLDDDPEDRMSYLTAMGADYLSCDSRLISDFEDTDGEGGAYTDNELDEPAEEPLVSSITRSSEPVQHEEIEIAQKHPDIYAVPIKAHKPEASLPQHTRAPEPQKGPSRLYQDPRGSYGKHSKRSYYGQSARYRDTEL</sequence>
<evidence type="ECO:0000256" key="2">
    <source>
        <dbReference type="ARBA" id="ARBA00074329"/>
    </source>
</evidence>
<dbReference type="PANTHER" id="PTHR13865:SF26">
    <property type="entry name" value="TIGHT JUNCTION PROTEIN ZO-2"/>
    <property type="match status" value="1"/>
</dbReference>
<dbReference type="Gene3D" id="3.40.50.300">
    <property type="entry name" value="P-loop containing nucleotide triphosphate hydrolases"/>
    <property type="match status" value="1"/>
</dbReference>
<dbReference type="SMART" id="SM00228">
    <property type="entry name" value="PDZ"/>
    <property type="match status" value="2"/>
</dbReference>
<dbReference type="CDD" id="cd06727">
    <property type="entry name" value="PDZ1_ZO1-like"/>
    <property type="match status" value="1"/>
</dbReference>
<feature type="region of interest" description="Disordered" evidence="6">
    <location>
        <begin position="128"/>
        <end position="202"/>
    </location>
</feature>
<dbReference type="GO" id="GO:0090557">
    <property type="term" value="P:establishment of endothelial intestinal barrier"/>
    <property type="evidence" value="ECO:0007669"/>
    <property type="project" value="TreeGrafter"/>
</dbReference>
<dbReference type="CDD" id="cd06728">
    <property type="entry name" value="PDZ2_ZO1-like_ds"/>
    <property type="match status" value="1"/>
</dbReference>
<dbReference type="PANTHER" id="PTHR13865">
    <property type="entry name" value="TIGHT JUNCTION PROTEIN"/>
    <property type="match status" value="1"/>
</dbReference>
<dbReference type="SMART" id="SM00072">
    <property type="entry name" value="GuKc"/>
    <property type="match status" value="1"/>
</dbReference>
<dbReference type="Pfam" id="PF00595">
    <property type="entry name" value="PDZ"/>
    <property type="match status" value="2"/>
</dbReference>
<dbReference type="Ensembl" id="ENSCCNT00000013623.1">
    <property type="protein sequence ID" value="ENSCCNP00000010355.1"/>
    <property type="gene ID" value="ENSCCNG00000010419.1"/>
</dbReference>
<protein>
    <recommendedName>
        <fullName evidence="2">Tight junction protein 2</fullName>
    </recommendedName>
    <alternativeName>
        <fullName evidence="3">Tight junction protein ZO-2</fullName>
    </alternativeName>
    <alternativeName>
        <fullName evidence="5">Zona occludens protein 2</fullName>
    </alternativeName>
    <alternativeName>
        <fullName evidence="4">Zonula occludens protein 2</fullName>
    </alternativeName>
</protein>
<dbReference type="InterPro" id="IPR036034">
    <property type="entry name" value="PDZ_sf"/>
</dbReference>
<accession>A0A8C0WF55</accession>
<evidence type="ECO:0000259" key="8">
    <source>
        <dbReference type="PROSITE" id="PS50106"/>
    </source>
</evidence>
<proteinExistence type="predicted"/>
<reference evidence="9" key="1">
    <citation type="submission" date="2023-09" db="UniProtKB">
        <authorList>
            <consortium name="Ensembl"/>
        </authorList>
    </citation>
    <scope>IDENTIFICATION</scope>
</reference>
<name>A0A8C0WF55_CASCN</name>
<dbReference type="InterPro" id="IPR008144">
    <property type="entry name" value="Guanylate_kin-like_dom"/>
</dbReference>
<dbReference type="InterPro" id="IPR001478">
    <property type="entry name" value="PDZ"/>
</dbReference>
<feature type="region of interest" description="Disordered" evidence="6">
    <location>
        <begin position="223"/>
        <end position="271"/>
    </location>
</feature>
<feature type="compositionally biased region" description="Basic and acidic residues" evidence="6">
    <location>
        <begin position="229"/>
        <end position="252"/>
    </location>
</feature>